<organism evidence="2 3">
    <name type="scientific">Austropuccinia psidii MF-1</name>
    <dbReference type="NCBI Taxonomy" id="1389203"/>
    <lineage>
        <taxon>Eukaryota</taxon>
        <taxon>Fungi</taxon>
        <taxon>Dikarya</taxon>
        <taxon>Basidiomycota</taxon>
        <taxon>Pucciniomycotina</taxon>
        <taxon>Pucciniomycetes</taxon>
        <taxon>Pucciniales</taxon>
        <taxon>Sphaerophragmiaceae</taxon>
        <taxon>Austropuccinia</taxon>
    </lineage>
</organism>
<name>A0A9Q3IBI7_9BASI</name>
<protein>
    <submittedName>
        <fullName evidence="2">Uncharacterized protein</fullName>
    </submittedName>
</protein>
<reference evidence="2" key="1">
    <citation type="submission" date="2021-03" db="EMBL/GenBank/DDBJ databases">
        <title>Draft genome sequence of rust myrtle Austropuccinia psidii MF-1, a brazilian biotype.</title>
        <authorList>
            <person name="Quecine M.C."/>
            <person name="Pachon D.M.R."/>
            <person name="Bonatelli M.L."/>
            <person name="Correr F.H."/>
            <person name="Franceschini L.M."/>
            <person name="Leite T.F."/>
            <person name="Margarido G.R.A."/>
            <person name="Almeida C.A."/>
            <person name="Ferrarezi J.A."/>
            <person name="Labate C.A."/>
        </authorList>
    </citation>
    <scope>NUCLEOTIDE SEQUENCE</scope>
    <source>
        <strain evidence="2">MF-1</strain>
    </source>
</reference>
<evidence type="ECO:0000313" key="3">
    <source>
        <dbReference type="Proteomes" id="UP000765509"/>
    </source>
</evidence>
<feature type="compositionally biased region" description="Basic and acidic residues" evidence="1">
    <location>
        <begin position="1"/>
        <end position="11"/>
    </location>
</feature>
<dbReference type="EMBL" id="AVOT02040168">
    <property type="protein sequence ID" value="MBW0535358.1"/>
    <property type="molecule type" value="Genomic_DNA"/>
</dbReference>
<evidence type="ECO:0000256" key="1">
    <source>
        <dbReference type="SAM" id="MobiDB-lite"/>
    </source>
</evidence>
<comment type="caution">
    <text evidence="2">The sequence shown here is derived from an EMBL/GenBank/DDBJ whole genome shotgun (WGS) entry which is preliminary data.</text>
</comment>
<dbReference type="Proteomes" id="UP000765509">
    <property type="component" value="Unassembled WGS sequence"/>
</dbReference>
<dbReference type="AlphaFoldDB" id="A0A9Q3IBI7"/>
<proteinExistence type="predicted"/>
<accession>A0A9Q3IBI7</accession>
<feature type="region of interest" description="Disordered" evidence="1">
    <location>
        <begin position="1"/>
        <end position="25"/>
    </location>
</feature>
<feature type="compositionally biased region" description="Acidic residues" evidence="1">
    <location>
        <begin position="12"/>
        <end position="25"/>
    </location>
</feature>
<sequence length="114" mass="13291">MPDVLSRRPKVEDDEQKEASEFYEEEEWIKPHPGIGVKDINMIRFSGVKSPESQEGFWKGMEEYFGTFERPVDSKDEDVRKIKIKSPNFFLDNGQLKKRNKPNTQVVVSSQTPK</sequence>
<feature type="compositionally biased region" description="Polar residues" evidence="1">
    <location>
        <begin position="102"/>
        <end position="114"/>
    </location>
</feature>
<feature type="region of interest" description="Disordered" evidence="1">
    <location>
        <begin position="93"/>
        <end position="114"/>
    </location>
</feature>
<dbReference type="OrthoDB" id="2516665at2759"/>
<evidence type="ECO:0000313" key="2">
    <source>
        <dbReference type="EMBL" id="MBW0535358.1"/>
    </source>
</evidence>
<gene>
    <name evidence="2" type="ORF">O181_075073</name>
</gene>
<keyword evidence="3" id="KW-1185">Reference proteome</keyword>